<accession>A0A7C2Z1H5</accession>
<evidence type="ECO:0000313" key="1">
    <source>
        <dbReference type="EMBL" id="HEW53043.1"/>
    </source>
</evidence>
<sequence length="168" mass="19147">MANKQLALVIAKIISDIGLDNVDVGSFDFRIVVQKIGYILQKVGCDVGLRFGWYSLGPYSRTLQNYYNTVAVLLPRVKHCDSIDFGTDLNACYEKTVAFLKEYVKYVGGVDLKSLEVLASLIMVCQDIYPIPTDPVNELLRRKERLTKDFVEKVFRFLIDKNICPQKQ</sequence>
<dbReference type="AlphaFoldDB" id="A0A7C2Z1H5"/>
<comment type="caution">
    <text evidence="1">The sequence shown here is derived from an EMBL/GenBank/DDBJ whole genome shotgun (WGS) entry which is preliminary data.</text>
</comment>
<gene>
    <name evidence="1" type="ORF">ENO77_02575</name>
</gene>
<dbReference type="EMBL" id="DSGT01000007">
    <property type="protein sequence ID" value="HEW53043.1"/>
    <property type="molecule type" value="Genomic_DNA"/>
</dbReference>
<proteinExistence type="predicted"/>
<name>A0A7C2Z1H5_9CREN</name>
<organism evidence="1">
    <name type="scientific">Ignisphaera aggregans</name>
    <dbReference type="NCBI Taxonomy" id="334771"/>
    <lineage>
        <taxon>Archaea</taxon>
        <taxon>Thermoproteota</taxon>
        <taxon>Thermoprotei</taxon>
        <taxon>Desulfurococcales</taxon>
        <taxon>Desulfurococcaceae</taxon>
        <taxon>Ignisphaera</taxon>
    </lineage>
</organism>
<protein>
    <submittedName>
        <fullName evidence="1">Uncharacterized protein</fullName>
    </submittedName>
</protein>
<reference evidence="1" key="1">
    <citation type="journal article" date="2020" name="mSystems">
        <title>Genome- and Community-Level Interaction Insights into Carbon Utilization and Element Cycling Functions of Hydrothermarchaeota in Hydrothermal Sediment.</title>
        <authorList>
            <person name="Zhou Z."/>
            <person name="Liu Y."/>
            <person name="Xu W."/>
            <person name="Pan J."/>
            <person name="Luo Z.H."/>
            <person name="Li M."/>
        </authorList>
    </citation>
    <scope>NUCLEOTIDE SEQUENCE [LARGE SCALE GENOMIC DNA]</scope>
    <source>
        <strain evidence="1">SpSt-16</strain>
    </source>
</reference>